<reference evidence="10" key="1">
    <citation type="submission" date="2020-09" db="EMBL/GenBank/DDBJ databases">
        <title>Bosea spartocytisi sp. nov. a root nodule endophyte of Spartocytisus supranubius in the high mountain ecosystem fo the Teide National Park (Canary Islands, Spain).</title>
        <authorList>
            <person name="Pulido-Suarez L."/>
            <person name="Peix A."/>
            <person name="Igual J.M."/>
            <person name="Socas-Perez N."/>
            <person name="Velazquez E."/>
            <person name="Flores-Felix J.D."/>
            <person name="Leon-Barrios M."/>
        </authorList>
    </citation>
    <scope>NUCLEOTIDE SEQUENCE</scope>
    <source>
        <strain evidence="10">SSUT16</strain>
    </source>
</reference>
<evidence type="ECO:0000259" key="9">
    <source>
        <dbReference type="Pfam" id="PF00291"/>
    </source>
</evidence>
<evidence type="ECO:0000313" key="10">
    <source>
        <dbReference type="EMBL" id="MBD3844128.1"/>
    </source>
</evidence>
<keyword evidence="5" id="KW-0808">Transferase</keyword>
<evidence type="ECO:0000313" key="11">
    <source>
        <dbReference type="Proteomes" id="UP000619295"/>
    </source>
</evidence>
<dbReference type="FunFam" id="3.40.50.1100:FF:000006">
    <property type="entry name" value="Cysteine synthase"/>
    <property type="match status" value="1"/>
</dbReference>
<dbReference type="AlphaFoldDB" id="A0A927E3G1"/>
<evidence type="ECO:0000256" key="5">
    <source>
        <dbReference type="ARBA" id="ARBA00022679"/>
    </source>
</evidence>
<dbReference type="InterPro" id="IPR001216">
    <property type="entry name" value="P-phosphate_BS"/>
</dbReference>
<dbReference type="InterPro" id="IPR036052">
    <property type="entry name" value="TrpB-like_PALP_sf"/>
</dbReference>
<gene>
    <name evidence="10" type="ORF">IED13_00350</name>
</gene>
<keyword evidence="4" id="KW-0028">Amino-acid biosynthesis</keyword>
<comment type="similarity">
    <text evidence="2">Belongs to the cysteine synthase/cystathionine beta-synthase family.</text>
</comment>
<sequence length="334" mass="35604">MTSRNENFAALVGNTPLLELGRFAEELKLGARILAKIEYLNPAGSIKDRTAWGLIREAEESGRLKPGQQIVDLTSGNTGIGLAALAAARGYPSKFYLRNTISEDKLKLLAHYGAEIVLIDNSVFLEPGAIHAIIDRVRRENPDAYYTNQRANPANPRVHFETTGPEIWRDTAGEVDIFVAAVGTGGTISGTGRFLKRQNPEVQIVVVEPGPASVPSLDAPYPDSIEGVHKVTEVEPGYLPENFDASVVDEVIVTETAQARDFARILAQREGILAGTSSGAVLFAATALARRPENAGKTIVAIVADSGERYLSPPKLGPALSSEVGAPALEAATV</sequence>
<dbReference type="SUPFAM" id="SSF53686">
    <property type="entry name" value="Tryptophan synthase beta subunit-like PLP-dependent enzymes"/>
    <property type="match status" value="1"/>
</dbReference>
<keyword evidence="7" id="KW-0198">Cysteine biosynthesis</keyword>
<evidence type="ECO:0000256" key="8">
    <source>
        <dbReference type="ARBA" id="ARBA00047931"/>
    </source>
</evidence>
<dbReference type="GO" id="GO:0006535">
    <property type="term" value="P:cysteine biosynthetic process from serine"/>
    <property type="evidence" value="ECO:0007669"/>
    <property type="project" value="InterPro"/>
</dbReference>
<organism evidence="10 11">
    <name type="scientific">Bosea spartocytisi</name>
    <dbReference type="NCBI Taxonomy" id="2773451"/>
    <lineage>
        <taxon>Bacteria</taxon>
        <taxon>Pseudomonadati</taxon>
        <taxon>Pseudomonadota</taxon>
        <taxon>Alphaproteobacteria</taxon>
        <taxon>Hyphomicrobiales</taxon>
        <taxon>Boseaceae</taxon>
        <taxon>Bosea</taxon>
    </lineage>
</organism>
<keyword evidence="11" id="KW-1185">Reference proteome</keyword>
<dbReference type="CDD" id="cd01561">
    <property type="entry name" value="CBS_like"/>
    <property type="match status" value="1"/>
</dbReference>
<evidence type="ECO:0000256" key="2">
    <source>
        <dbReference type="ARBA" id="ARBA00007103"/>
    </source>
</evidence>
<dbReference type="EMBL" id="JACXWY010000001">
    <property type="protein sequence ID" value="MBD3844128.1"/>
    <property type="molecule type" value="Genomic_DNA"/>
</dbReference>
<comment type="cofactor">
    <cofactor evidence="1">
        <name>pyridoxal 5'-phosphate</name>
        <dbReference type="ChEBI" id="CHEBI:597326"/>
    </cofactor>
</comment>
<dbReference type="Gene3D" id="3.40.50.1100">
    <property type="match status" value="2"/>
</dbReference>
<dbReference type="Pfam" id="PF00291">
    <property type="entry name" value="PALP"/>
    <property type="match status" value="1"/>
</dbReference>
<comment type="catalytic activity">
    <reaction evidence="8">
        <text>O-acetyl-L-serine + hydrogen sulfide = L-cysteine + acetate</text>
        <dbReference type="Rhea" id="RHEA:14829"/>
        <dbReference type="ChEBI" id="CHEBI:29919"/>
        <dbReference type="ChEBI" id="CHEBI:30089"/>
        <dbReference type="ChEBI" id="CHEBI:35235"/>
        <dbReference type="ChEBI" id="CHEBI:58340"/>
        <dbReference type="EC" id="2.5.1.47"/>
    </reaction>
</comment>
<protein>
    <recommendedName>
        <fullName evidence="3">cysteine synthase</fullName>
        <ecNumber evidence="3">2.5.1.47</ecNumber>
    </recommendedName>
</protein>
<evidence type="ECO:0000256" key="1">
    <source>
        <dbReference type="ARBA" id="ARBA00001933"/>
    </source>
</evidence>
<dbReference type="InterPro" id="IPR001926">
    <property type="entry name" value="TrpB-like_PALP"/>
</dbReference>
<evidence type="ECO:0000256" key="4">
    <source>
        <dbReference type="ARBA" id="ARBA00022605"/>
    </source>
</evidence>
<keyword evidence="6" id="KW-0663">Pyridoxal phosphate</keyword>
<comment type="caution">
    <text evidence="10">The sequence shown here is derived from an EMBL/GenBank/DDBJ whole genome shotgun (WGS) entry which is preliminary data.</text>
</comment>
<evidence type="ECO:0000256" key="3">
    <source>
        <dbReference type="ARBA" id="ARBA00012681"/>
    </source>
</evidence>
<dbReference type="PROSITE" id="PS00901">
    <property type="entry name" value="CYS_SYNTHASE"/>
    <property type="match status" value="1"/>
</dbReference>
<dbReference type="InterPro" id="IPR050214">
    <property type="entry name" value="Cys_Synth/Cystath_Beta-Synth"/>
</dbReference>
<feature type="domain" description="Tryptophan synthase beta chain-like PALP" evidence="9">
    <location>
        <begin position="11"/>
        <end position="305"/>
    </location>
</feature>
<dbReference type="PANTHER" id="PTHR10314">
    <property type="entry name" value="CYSTATHIONINE BETA-SYNTHASE"/>
    <property type="match status" value="1"/>
</dbReference>
<name>A0A927E3G1_9HYPH</name>
<evidence type="ECO:0000256" key="7">
    <source>
        <dbReference type="ARBA" id="ARBA00023192"/>
    </source>
</evidence>
<proteinExistence type="inferred from homology"/>
<dbReference type="Proteomes" id="UP000619295">
    <property type="component" value="Unassembled WGS sequence"/>
</dbReference>
<dbReference type="RefSeq" id="WP_191122988.1">
    <property type="nucleotide sequence ID" value="NZ_JACXWY010000001.1"/>
</dbReference>
<dbReference type="EC" id="2.5.1.47" evidence="3"/>
<dbReference type="GO" id="GO:0004124">
    <property type="term" value="F:cysteine synthase activity"/>
    <property type="evidence" value="ECO:0007669"/>
    <property type="project" value="UniProtKB-EC"/>
</dbReference>
<accession>A0A927E3G1</accession>
<evidence type="ECO:0000256" key="6">
    <source>
        <dbReference type="ARBA" id="ARBA00022898"/>
    </source>
</evidence>